<gene>
    <name evidence="2" type="ORF">DFQ10_104117</name>
</gene>
<keyword evidence="1" id="KW-0812">Transmembrane</keyword>
<keyword evidence="1" id="KW-0472">Membrane</keyword>
<feature type="transmembrane region" description="Helical" evidence="1">
    <location>
        <begin position="123"/>
        <end position="141"/>
    </location>
</feature>
<proteinExistence type="predicted"/>
<feature type="transmembrane region" description="Helical" evidence="1">
    <location>
        <begin position="173"/>
        <end position="190"/>
    </location>
</feature>
<feature type="transmembrane region" description="Helical" evidence="1">
    <location>
        <begin position="147"/>
        <end position="166"/>
    </location>
</feature>
<keyword evidence="1" id="KW-1133">Transmembrane helix</keyword>
<comment type="caution">
    <text evidence="2">The sequence shown here is derived from an EMBL/GenBank/DDBJ whole genome shotgun (WGS) entry which is preliminary data.</text>
</comment>
<evidence type="ECO:0000256" key="1">
    <source>
        <dbReference type="SAM" id="Phobius"/>
    </source>
</evidence>
<feature type="transmembrane region" description="Helical" evidence="1">
    <location>
        <begin position="80"/>
        <end position="103"/>
    </location>
</feature>
<keyword evidence="3" id="KW-1185">Reference proteome</keyword>
<feature type="transmembrane region" description="Helical" evidence="1">
    <location>
        <begin position="196"/>
        <end position="215"/>
    </location>
</feature>
<reference evidence="2 3" key="1">
    <citation type="submission" date="2018-07" db="EMBL/GenBank/DDBJ databases">
        <title>Genomic Encyclopedia of Type Strains, Phase III (KMG-III): the genomes of soil and plant-associated and newly described type strains.</title>
        <authorList>
            <person name="Whitman W."/>
        </authorList>
    </citation>
    <scope>NUCLEOTIDE SEQUENCE [LARGE SCALE GENOMIC DNA]</scope>
    <source>
        <strain evidence="2 3">CECT 7946</strain>
    </source>
</reference>
<accession>A0A3D9H4R7</accession>
<evidence type="ECO:0000313" key="2">
    <source>
        <dbReference type="EMBL" id="RED43926.1"/>
    </source>
</evidence>
<name>A0A3D9H4R7_9FLAO</name>
<sequence length="220" mass="24826">MLKPNILFYFVFQSTLNMSDKDYLKDISEIKNLMNKSSRFISLSGLSGILAGIYALIGAAIAYWLVISYSGGKLYIFHGWVFWTSMFVLFMIALLSALTGIILTTRKAKKNGEKIWDNSSKRLLFNFLIPLVAGGLYTLIILDQGRYGQTGALMLIFYGLALVNASKYSIGDIKYLGFAEIVLGLFAAYYPGYGFWLWVVGFGLLHIIYGTWMHFKYDAK</sequence>
<feature type="transmembrane region" description="Helical" evidence="1">
    <location>
        <begin position="40"/>
        <end position="65"/>
    </location>
</feature>
<protein>
    <submittedName>
        <fullName evidence="2">Uncharacterized protein</fullName>
    </submittedName>
</protein>
<dbReference type="EMBL" id="QRDV01000004">
    <property type="protein sequence ID" value="RED43926.1"/>
    <property type="molecule type" value="Genomic_DNA"/>
</dbReference>
<evidence type="ECO:0000313" key="3">
    <source>
        <dbReference type="Proteomes" id="UP000256980"/>
    </source>
</evidence>
<dbReference type="AlphaFoldDB" id="A0A3D9H4R7"/>
<dbReference type="Proteomes" id="UP000256980">
    <property type="component" value="Unassembled WGS sequence"/>
</dbReference>
<organism evidence="2 3">
    <name type="scientific">Winogradskyella eximia</name>
    <dbReference type="NCBI Taxonomy" id="262006"/>
    <lineage>
        <taxon>Bacteria</taxon>
        <taxon>Pseudomonadati</taxon>
        <taxon>Bacteroidota</taxon>
        <taxon>Flavobacteriia</taxon>
        <taxon>Flavobacteriales</taxon>
        <taxon>Flavobacteriaceae</taxon>
        <taxon>Winogradskyella</taxon>
    </lineage>
</organism>